<dbReference type="RefSeq" id="WP_261197594.1">
    <property type="nucleotide sequence ID" value="NZ_JAMXFA010000024.1"/>
</dbReference>
<evidence type="ECO:0000313" key="7">
    <source>
        <dbReference type="EMBL" id="MCT7979529.1"/>
    </source>
</evidence>
<dbReference type="SUPFAM" id="SSF56821">
    <property type="entry name" value="Prismane protein-like"/>
    <property type="match status" value="1"/>
</dbReference>
<evidence type="ECO:0000256" key="6">
    <source>
        <dbReference type="HAMAP-Rule" id="MF_00069"/>
    </source>
</evidence>
<reference evidence="7 8" key="1">
    <citation type="journal article" date="2022" name="Front. Microbiol.">
        <title>High genomic differentiation and limited gene flow indicate recent cryptic speciation within the genus Laspinema (cyanobacteria).</title>
        <authorList>
            <person name="Stanojkovic A."/>
            <person name="Skoupy S."/>
            <person name="Skaloud P."/>
            <person name="Dvorak P."/>
        </authorList>
    </citation>
    <scope>NUCLEOTIDE SEQUENCE [LARGE SCALE GENOMIC DNA]</scope>
    <source>
        <strain evidence="7 8">D3b</strain>
    </source>
</reference>
<keyword evidence="2 6" id="KW-0479">Metal-binding</keyword>
<evidence type="ECO:0000313" key="8">
    <source>
        <dbReference type="Proteomes" id="UP001525961"/>
    </source>
</evidence>
<comment type="cofactor">
    <cofactor evidence="6">
        <name>hybrid [4Fe-2O-2S] cluster</name>
        <dbReference type="ChEBI" id="CHEBI:60519"/>
    </cofactor>
    <text evidence="6">Binds 1 hybrid [4Fe-2O-2S] cluster.</text>
</comment>
<comment type="cofactor">
    <cofactor evidence="6">
        <name>[4Fe-4S] cluster</name>
        <dbReference type="ChEBI" id="CHEBI:49883"/>
    </cofactor>
    <text evidence="6">Binds 1 [4Fe-4S] cluster.</text>
</comment>
<evidence type="ECO:0000256" key="4">
    <source>
        <dbReference type="ARBA" id="ARBA00023004"/>
    </source>
</evidence>
<dbReference type="InterPro" id="IPR016099">
    <property type="entry name" value="Prismane-like_a/b-sand"/>
</dbReference>
<dbReference type="NCBIfam" id="TIGR01703">
    <property type="entry name" value="hybrid_clust"/>
    <property type="match status" value="1"/>
</dbReference>
<organism evidence="7 8">
    <name type="scientific">Laspinema olomoucense D3b</name>
    <dbReference type="NCBI Taxonomy" id="2953688"/>
    <lineage>
        <taxon>Bacteria</taxon>
        <taxon>Bacillati</taxon>
        <taxon>Cyanobacteriota</taxon>
        <taxon>Cyanophyceae</taxon>
        <taxon>Oscillatoriophycideae</taxon>
        <taxon>Oscillatoriales</taxon>
        <taxon>Laspinemataceae</taxon>
        <taxon>Laspinema</taxon>
        <taxon>Laspinema olomoucense</taxon>
    </lineage>
</organism>
<evidence type="ECO:0000256" key="5">
    <source>
        <dbReference type="ARBA" id="ARBA00023014"/>
    </source>
</evidence>
<dbReference type="NCBIfam" id="NF003658">
    <property type="entry name" value="PRK05290.1"/>
    <property type="match status" value="1"/>
</dbReference>
<feature type="binding site" evidence="6">
    <location>
        <position position="15"/>
    </location>
    <ligand>
        <name>[4Fe-4S] cluster</name>
        <dbReference type="ChEBI" id="CHEBI:49883"/>
    </ligand>
</feature>
<feature type="binding site" description="via persulfide group" evidence="6">
    <location>
        <position position="401"/>
    </location>
    <ligand>
        <name>hybrid [4Fe-2O-2S] cluster</name>
        <dbReference type="ChEBI" id="CHEBI:60519"/>
    </ligand>
</feature>
<dbReference type="Pfam" id="PF03063">
    <property type="entry name" value="Prismane"/>
    <property type="match status" value="1"/>
</dbReference>
<dbReference type="InterPro" id="IPR016100">
    <property type="entry name" value="Prismane_a-bundle"/>
</dbReference>
<feature type="binding site" evidence="6">
    <location>
        <position position="269"/>
    </location>
    <ligand>
        <name>hybrid [4Fe-2O-2S] cluster</name>
        <dbReference type="ChEBI" id="CHEBI:60519"/>
    </ligand>
</feature>
<accession>A0ABT2NCD3</accession>
<keyword evidence="6" id="KW-0004">4Fe-4S</keyword>
<comment type="caution">
    <text evidence="7">The sequence shown here is derived from an EMBL/GenBank/DDBJ whole genome shotgun (WGS) entry which is preliminary data.</text>
</comment>
<dbReference type="Proteomes" id="UP001525961">
    <property type="component" value="Unassembled WGS sequence"/>
</dbReference>
<dbReference type="PANTHER" id="PTHR30109:SF0">
    <property type="entry name" value="HYDROXYLAMINE REDUCTASE"/>
    <property type="match status" value="1"/>
</dbReference>
<comment type="catalytic activity">
    <reaction evidence="6">
        <text>A + NH4(+) + H2O = hydroxylamine + AH2 + H(+)</text>
        <dbReference type="Rhea" id="RHEA:22052"/>
        <dbReference type="ChEBI" id="CHEBI:13193"/>
        <dbReference type="ChEBI" id="CHEBI:15377"/>
        <dbReference type="ChEBI" id="CHEBI:15378"/>
        <dbReference type="ChEBI" id="CHEBI:15429"/>
        <dbReference type="ChEBI" id="CHEBI:17499"/>
        <dbReference type="ChEBI" id="CHEBI:28938"/>
        <dbReference type="EC" id="1.7.99.1"/>
    </reaction>
</comment>
<dbReference type="EMBL" id="JAMXFA010000024">
    <property type="protein sequence ID" value="MCT7979529.1"/>
    <property type="molecule type" value="Genomic_DNA"/>
</dbReference>
<dbReference type="HAMAP" id="MF_00069">
    <property type="entry name" value="Hydroxylam_reduct"/>
    <property type="match status" value="1"/>
</dbReference>
<keyword evidence="4 6" id="KW-0408">Iron</keyword>
<dbReference type="CDD" id="cd01914">
    <property type="entry name" value="HCP"/>
    <property type="match status" value="1"/>
</dbReference>
<keyword evidence="1 6" id="KW-0963">Cytoplasm</keyword>
<dbReference type="InterPro" id="IPR004137">
    <property type="entry name" value="HCP/CODH"/>
</dbReference>
<sequence length="552" mass="60214">MYCSQCEQTAGGEACYQWGACGKSPEVDALQDLLTHLLRGLGQVAIAARKYGIINRQADRFTCETLFSTLTNVNFDPESFVQYIHQAIALRDGLKAQLQAVAPEVCFPEGPATLQPAPTLDQLVQQGRDIEYGFISKAAKNVDIFSLKLTIIYGLKGIAAYAYHAQELGQEDDRLYAFCHEALAGLDSVDLTLEDWVKIALKVGEINLLAMELLDSGNTGNYGHPVPTRVPLGTQPGKAILVSGHDLKDLEELLKQTANQGISVYTHGEMLPAHGYPGLKQKYPHLYGHYGTAWQNQTREFAKFPGAIVMTTNCLMPPHNTYIDRVFTCGPVGWPGLTHIENRDFSPAIACSLSMPGFTDNGDPRQVTTGFARNAVLGVADEVIAAVKRGDIRHFFLVGGCDGAKPSRNYYTEFVEKVPEDCVVLTLACGKFRFFDKELGDIGGIPRLMDVGQCNDAYSAVQITLALANAFGVGVNELPLSMILSWYEQKAVSILLTLFHLGIKNIRLGPTLPAFISPNVFQLLSQTYNLKEIGTPEEDLAACLGTSVQADA</sequence>
<dbReference type="Gene3D" id="1.20.1270.20">
    <property type="match status" value="2"/>
</dbReference>
<keyword evidence="8" id="KW-1185">Reference proteome</keyword>
<evidence type="ECO:0000256" key="2">
    <source>
        <dbReference type="ARBA" id="ARBA00022723"/>
    </source>
</evidence>
<protein>
    <recommendedName>
        <fullName evidence="6">Hydroxylamine reductase</fullName>
        <ecNumber evidence="6">1.7.99.1</ecNumber>
    </recommendedName>
    <alternativeName>
        <fullName evidence="6">Hybrid-cluster protein</fullName>
        <shortName evidence="6">HCP</shortName>
    </alternativeName>
    <alternativeName>
        <fullName evidence="6">Prismane protein</fullName>
    </alternativeName>
</protein>
<feature type="binding site" evidence="6">
    <location>
        <position position="21"/>
    </location>
    <ligand>
        <name>[4Fe-4S] cluster</name>
        <dbReference type="ChEBI" id="CHEBI:49883"/>
    </ligand>
</feature>
<feature type="binding site" evidence="6">
    <location>
        <position position="6"/>
    </location>
    <ligand>
        <name>[4Fe-4S] cluster</name>
        <dbReference type="ChEBI" id="CHEBI:49883"/>
    </ligand>
</feature>
<feature type="binding site" evidence="6">
    <location>
        <position position="245"/>
    </location>
    <ligand>
        <name>hybrid [4Fe-2O-2S] cluster</name>
        <dbReference type="ChEBI" id="CHEBI:60519"/>
    </ligand>
</feature>
<comment type="subcellular location">
    <subcellularLocation>
        <location evidence="6">Cytoplasm</location>
    </subcellularLocation>
</comment>
<feature type="binding site" evidence="6">
    <location>
        <position position="314"/>
    </location>
    <ligand>
        <name>hybrid [4Fe-2O-2S] cluster</name>
        <dbReference type="ChEBI" id="CHEBI:60519"/>
    </ligand>
</feature>
<dbReference type="PIRSF" id="PIRSF000076">
    <property type="entry name" value="HCP"/>
    <property type="match status" value="1"/>
</dbReference>
<name>A0ABT2NCD3_9CYAN</name>
<dbReference type="PANTHER" id="PTHR30109">
    <property type="entry name" value="HYDROXYLAMINE REDUCTASE"/>
    <property type="match status" value="1"/>
</dbReference>
<gene>
    <name evidence="6 7" type="primary">hcp</name>
    <name evidence="7" type="synonym">priS</name>
    <name evidence="7" type="ORF">NG792_17575</name>
</gene>
<dbReference type="InterPro" id="IPR010048">
    <property type="entry name" value="Hydroxylam_reduct"/>
</dbReference>
<dbReference type="GO" id="GO:0050418">
    <property type="term" value="F:hydroxylamine reductase activity"/>
    <property type="evidence" value="ECO:0007669"/>
    <property type="project" value="UniProtKB-EC"/>
</dbReference>
<feature type="binding site" evidence="6">
    <location>
        <position position="490"/>
    </location>
    <ligand>
        <name>hybrid [4Fe-2O-2S] cluster</name>
        <dbReference type="ChEBI" id="CHEBI:60519"/>
    </ligand>
</feature>
<feature type="modified residue" description="Cysteine persulfide" evidence="6">
    <location>
        <position position="401"/>
    </location>
</feature>
<keyword evidence="3 6" id="KW-0560">Oxidoreductase</keyword>
<proteinExistence type="inferred from homology"/>
<comment type="similarity">
    <text evidence="6">Belongs to the HCP family.</text>
</comment>
<evidence type="ECO:0000256" key="1">
    <source>
        <dbReference type="ARBA" id="ARBA00022490"/>
    </source>
</evidence>
<dbReference type="EC" id="1.7.99.1" evidence="6"/>
<feature type="binding site" evidence="6">
    <location>
        <position position="454"/>
    </location>
    <ligand>
        <name>hybrid [4Fe-2O-2S] cluster</name>
        <dbReference type="ChEBI" id="CHEBI:60519"/>
    </ligand>
</feature>
<evidence type="ECO:0000256" key="3">
    <source>
        <dbReference type="ARBA" id="ARBA00023002"/>
    </source>
</evidence>
<feature type="binding site" evidence="6">
    <location>
        <position position="488"/>
    </location>
    <ligand>
        <name>hybrid [4Fe-2O-2S] cluster</name>
        <dbReference type="ChEBI" id="CHEBI:60519"/>
    </ligand>
</feature>
<comment type="function">
    <text evidence="6">Catalyzes the reduction of hydroxylamine to form NH(3) and H(2)O.</text>
</comment>
<keyword evidence="5 6" id="KW-0411">Iron-sulfur</keyword>
<dbReference type="InterPro" id="IPR011254">
    <property type="entry name" value="Prismane-like_sf"/>
</dbReference>
<feature type="binding site" evidence="6">
    <location>
        <position position="429"/>
    </location>
    <ligand>
        <name>hybrid [4Fe-2O-2S] cluster</name>
        <dbReference type="ChEBI" id="CHEBI:60519"/>
    </ligand>
</feature>
<dbReference type="Gene3D" id="3.40.50.2030">
    <property type="match status" value="2"/>
</dbReference>
<feature type="binding site" evidence="6">
    <location>
        <position position="3"/>
    </location>
    <ligand>
        <name>[4Fe-4S] cluster</name>
        <dbReference type="ChEBI" id="CHEBI:49883"/>
    </ligand>
</feature>